<organism evidence="1 2">
    <name type="scientific">Ilex paraguariensis</name>
    <name type="common">yerba mate</name>
    <dbReference type="NCBI Taxonomy" id="185542"/>
    <lineage>
        <taxon>Eukaryota</taxon>
        <taxon>Viridiplantae</taxon>
        <taxon>Streptophyta</taxon>
        <taxon>Embryophyta</taxon>
        <taxon>Tracheophyta</taxon>
        <taxon>Spermatophyta</taxon>
        <taxon>Magnoliopsida</taxon>
        <taxon>eudicotyledons</taxon>
        <taxon>Gunneridae</taxon>
        <taxon>Pentapetalae</taxon>
        <taxon>asterids</taxon>
        <taxon>campanulids</taxon>
        <taxon>Aquifoliales</taxon>
        <taxon>Aquifoliaceae</taxon>
        <taxon>Ilex</taxon>
    </lineage>
</organism>
<dbReference type="Proteomes" id="UP001642360">
    <property type="component" value="Unassembled WGS sequence"/>
</dbReference>
<protein>
    <submittedName>
        <fullName evidence="1">Uncharacterized protein</fullName>
    </submittedName>
</protein>
<accession>A0ABC8R150</accession>
<keyword evidence="2" id="KW-1185">Reference proteome</keyword>
<comment type="caution">
    <text evidence="1">The sequence shown here is derived from an EMBL/GenBank/DDBJ whole genome shotgun (WGS) entry which is preliminary data.</text>
</comment>
<evidence type="ECO:0000313" key="1">
    <source>
        <dbReference type="EMBL" id="CAK9137702.1"/>
    </source>
</evidence>
<reference evidence="1 2" key="1">
    <citation type="submission" date="2024-02" db="EMBL/GenBank/DDBJ databases">
        <authorList>
            <person name="Vignale AGUSTIN F."/>
            <person name="Sosa J E."/>
            <person name="Modenutti C."/>
        </authorList>
    </citation>
    <scope>NUCLEOTIDE SEQUENCE [LARGE SCALE GENOMIC DNA]</scope>
</reference>
<sequence length="104" mass="12044">MEEDITQLGKLHMPFSLFKAAKSTLYIQEIKKHDILLYVGTSPTVPYTDQKTKRKPKGLQLRKRAEFPPQYLSSIESLKVSETCRQASEHYQFCLKNNLIDAIK</sequence>
<evidence type="ECO:0000313" key="2">
    <source>
        <dbReference type="Proteomes" id="UP001642360"/>
    </source>
</evidence>
<dbReference type="AlphaFoldDB" id="A0ABC8R150"/>
<name>A0ABC8R150_9AQUA</name>
<proteinExistence type="predicted"/>
<dbReference type="EMBL" id="CAUOFW020000836">
    <property type="protein sequence ID" value="CAK9137702.1"/>
    <property type="molecule type" value="Genomic_DNA"/>
</dbReference>
<gene>
    <name evidence="1" type="ORF">ILEXP_LOCUS4750</name>
</gene>